<reference evidence="1" key="1">
    <citation type="submission" date="2023-08" db="EMBL/GenBank/DDBJ databases">
        <title>Chromosome-level Genome Assembly of mud carp (Cirrhinus molitorella).</title>
        <authorList>
            <person name="Liu H."/>
        </authorList>
    </citation>
    <scope>NUCLEOTIDE SEQUENCE</scope>
    <source>
        <strain evidence="1">Prfri</strain>
        <tissue evidence="1">Muscle</tissue>
    </source>
</reference>
<dbReference type="Proteomes" id="UP001187343">
    <property type="component" value="Unassembled WGS sequence"/>
</dbReference>
<name>A0AA88P3D2_9TELE</name>
<evidence type="ECO:0000313" key="1">
    <source>
        <dbReference type="EMBL" id="KAK2874185.1"/>
    </source>
</evidence>
<proteinExistence type="predicted"/>
<dbReference type="AlphaFoldDB" id="A0AA88P3D2"/>
<dbReference type="EMBL" id="JAUYZG010000021">
    <property type="protein sequence ID" value="KAK2874185.1"/>
    <property type="molecule type" value="Genomic_DNA"/>
</dbReference>
<evidence type="ECO:0000313" key="2">
    <source>
        <dbReference type="Proteomes" id="UP001187343"/>
    </source>
</evidence>
<gene>
    <name evidence="1" type="ORF">Q8A67_021338</name>
</gene>
<comment type="caution">
    <text evidence="1">The sequence shown here is derived from an EMBL/GenBank/DDBJ whole genome shotgun (WGS) entry which is preliminary data.</text>
</comment>
<keyword evidence="2" id="KW-1185">Reference proteome</keyword>
<accession>A0AA88P3D2</accession>
<sequence>MLKTGLKNIAAEVEVDQSKINQIGDASVVFGEREERRDAGHVQSHRRRSLEFSGRGSLGELLHVWILSHCY</sequence>
<protein>
    <submittedName>
        <fullName evidence="1">Uncharacterized protein</fullName>
    </submittedName>
</protein>
<organism evidence="1 2">
    <name type="scientific">Cirrhinus molitorella</name>
    <name type="common">mud carp</name>
    <dbReference type="NCBI Taxonomy" id="172907"/>
    <lineage>
        <taxon>Eukaryota</taxon>
        <taxon>Metazoa</taxon>
        <taxon>Chordata</taxon>
        <taxon>Craniata</taxon>
        <taxon>Vertebrata</taxon>
        <taxon>Euteleostomi</taxon>
        <taxon>Actinopterygii</taxon>
        <taxon>Neopterygii</taxon>
        <taxon>Teleostei</taxon>
        <taxon>Ostariophysi</taxon>
        <taxon>Cypriniformes</taxon>
        <taxon>Cyprinidae</taxon>
        <taxon>Labeoninae</taxon>
        <taxon>Labeonini</taxon>
        <taxon>Cirrhinus</taxon>
    </lineage>
</organism>